<reference evidence="1 2" key="1">
    <citation type="submission" date="2015-10" db="EMBL/GenBank/DDBJ databases">
        <authorList>
            <person name="Gilbert D.G."/>
        </authorList>
    </citation>
    <scope>NUCLEOTIDE SEQUENCE [LARGE SCALE GENOMIC DNA]</scope>
    <source>
        <strain evidence="1 2">NRRL B-16712</strain>
    </source>
</reference>
<dbReference type="EMBL" id="LLZH01000035">
    <property type="protein sequence ID" value="KUL40119.1"/>
    <property type="molecule type" value="Genomic_DNA"/>
</dbReference>
<dbReference type="AlphaFoldDB" id="A0A0X3V5N5"/>
<evidence type="ECO:0000313" key="1">
    <source>
        <dbReference type="EMBL" id="KUL40119.1"/>
    </source>
</evidence>
<gene>
    <name evidence="1" type="ORF">ADL15_07815</name>
</gene>
<comment type="caution">
    <text evidence="1">The sequence shown here is derived from an EMBL/GenBank/DDBJ whole genome shotgun (WGS) entry which is preliminary data.</text>
</comment>
<proteinExistence type="predicted"/>
<evidence type="ECO:0000313" key="2">
    <source>
        <dbReference type="Proteomes" id="UP000053244"/>
    </source>
</evidence>
<dbReference type="Proteomes" id="UP000053244">
    <property type="component" value="Unassembled WGS sequence"/>
</dbReference>
<organism evidence="1 2">
    <name type="scientific">Actinoplanes awajinensis subsp. mycoplanecinus</name>
    <dbReference type="NCBI Taxonomy" id="135947"/>
    <lineage>
        <taxon>Bacteria</taxon>
        <taxon>Bacillati</taxon>
        <taxon>Actinomycetota</taxon>
        <taxon>Actinomycetes</taxon>
        <taxon>Micromonosporales</taxon>
        <taxon>Micromonosporaceae</taxon>
        <taxon>Actinoplanes</taxon>
    </lineage>
</organism>
<protein>
    <submittedName>
        <fullName evidence="1">Uncharacterized protein</fullName>
    </submittedName>
</protein>
<accession>A0A0X3V5N5</accession>
<sequence length="257" mass="25881">MVAGWVVVLAGVSWWSVRNDPATVPEQRDVGQAMAPLRKAAGTLLAAAESGPWVIRLGAPHVETCWLTPVRDGRRAGQDVFLYVPQGRAEAALDQVAAALPGDYRAGVVPTKAGTRLALYADAGDFIAVEAHAEPADQVLTLSADTGCRPPGATTAATGPAAGPAPATLTETVVALGGTAAAEVSVESAGCPEGGVAATYRATAGASGDRPVGVPAGTTVVWSSAGGWAYRKGSESVVVDANGERLQVAVTTACRVS</sequence>
<keyword evidence="2" id="KW-1185">Reference proteome</keyword>
<name>A0A0X3V5N5_9ACTN</name>
<dbReference type="OrthoDB" id="3403585at2"/>